<keyword evidence="11" id="KW-1185">Reference proteome</keyword>
<dbReference type="AlphaFoldDB" id="A0AAD2AF46"/>
<dbReference type="InterPro" id="IPR001841">
    <property type="entry name" value="Znf_RING"/>
</dbReference>
<dbReference type="PROSITE" id="PS00678">
    <property type="entry name" value="WD_REPEATS_1"/>
    <property type="match status" value="1"/>
</dbReference>
<dbReference type="SMART" id="SM00184">
    <property type="entry name" value="RING"/>
    <property type="match status" value="1"/>
</dbReference>
<dbReference type="InterPro" id="IPR015943">
    <property type="entry name" value="WD40/YVTN_repeat-like_dom_sf"/>
</dbReference>
<protein>
    <recommendedName>
        <fullName evidence="9">RING-type domain-containing protein</fullName>
    </recommendedName>
</protein>
<dbReference type="GO" id="GO:0043161">
    <property type="term" value="P:proteasome-mediated ubiquitin-dependent protein catabolic process"/>
    <property type="evidence" value="ECO:0007669"/>
    <property type="project" value="TreeGrafter"/>
</dbReference>
<dbReference type="PANTHER" id="PTHR44080">
    <property type="entry name" value="E3 UBIQUITIN-PROTEIN LIGASE COP1"/>
    <property type="match status" value="1"/>
</dbReference>
<feature type="domain" description="RING-type" evidence="9">
    <location>
        <begin position="64"/>
        <end position="102"/>
    </location>
</feature>
<dbReference type="SUPFAM" id="SSF50978">
    <property type="entry name" value="WD40 repeat-like"/>
    <property type="match status" value="1"/>
</dbReference>
<sequence length="556" mass="61845">MAGDLEWNVADSVRMGMVGDFTCDAQLGRVGRVFKLGRPDSSSGEAPPAQPMLVLEELDKDVLCQRCMQIIKDAILTACGHSFCYICIVTHLHNKSDCPCCSHHLTTNHLYPNFLLDKLLMKISARQIAKIANPLEKLRHTIEQGYDVSVKELETLLSLLSEKKSKMEQEEAVTNLQTLPDFLLCLKKRRLDELIEAAFTSKQRFSLAVSYTLASTNFQGTSENSKTDAKTTASHLIPRKDASGGSDSQNITQSSLTMASALLPLHHLVNEQQQRDSPGLNRESCSAGDVEFSECCVDFSQVLLFKREQKFEPDLSAQLRPLCLVEGLPILCLKISFNCCSIEFDRDDELFATAGVSRRIKVFEFSSVKVWCTEQEASVLNIDVKANICSVQYNPGSSIHVAVGSADHNIHYFDLRNLSKPLHIFNVHRKAVSYVNFLSNNELASASTDSTLRLWDVKENVQLRTFRGHANEKNFVGLTVNSEYIACGSKTNEVFVYHKAISKPATCHRFSSDTDEADEDAGSFFISALCWKSESLTMLTANSQGTIKVLALAPYQ</sequence>
<reference evidence="10" key="1">
    <citation type="submission" date="2023-05" db="EMBL/GenBank/DDBJ databases">
        <authorList>
            <person name="Huff M."/>
        </authorList>
    </citation>
    <scope>NUCLEOTIDE SEQUENCE</scope>
</reference>
<evidence type="ECO:0000256" key="6">
    <source>
        <dbReference type="PROSITE-ProRule" id="PRU00175"/>
    </source>
</evidence>
<dbReference type="Proteomes" id="UP000834106">
    <property type="component" value="Chromosome 20"/>
</dbReference>
<gene>
    <name evidence="10" type="ORF">FPE_LOCUS31382</name>
</gene>
<dbReference type="InterPro" id="IPR019775">
    <property type="entry name" value="WD40_repeat_CS"/>
</dbReference>
<dbReference type="InterPro" id="IPR042755">
    <property type="entry name" value="COP1"/>
</dbReference>
<dbReference type="Pfam" id="PF00400">
    <property type="entry name" value="WD40"/>
    <property type="match status" value="1"/>
</dbReference>
<dbReference type="SMART" id="SM00320">
    <property type="entry name" value="WD40"/>
    <property type="match status" value="5"/>
</dbReference>
<dbReference type="Gene3D" id="3.30.40.10">
    <property type="entry name" value="Zinc/RING finger domain, C3HC4 (zinc finger)"/>
    <property type="match status" value="1"/>
</dbReference>
<dbReference type="InterPro" id="IPR013083">
    <property type="entry name" value="Znf_RING/FYVE/PHD"/>
</dbReference>
<dbReference type="CDD" id="cd16504">
    <property type="entry name" value="RING-HC_COP1"/>
    <property type="match status" value="1"/>
</dbReference>
<evidence type="ECO:0000256" key="3">
    <source>
        <dbReference type="ARBA" id="ARBA00022737"/>
    </source>
</evidence>
<evidence type="ECO:0000256" key="1">
    <source>
        <dbReference type="ARBA" id="ARBA00022574"/>
    </source>
</evidence>
<evidence type="ECO:0000256" key="4">
    <source>
        <dbReference type="ARBA" id="ARBA00022771"/>
    </source>
</evidence>
<dbReference type="InterPro" id="IPR001680">
    <property type="entry name" value="WD40_rpt"/>
</dbReference>
<dbReference type="PROSITE" id="PS50082">
    <property type="entry name" value="WD_REPEATS_2"/>
    <property type="match status" value="1"/>
</dbReference>
<feature type="compositionally biased region" description="Polar residues" evidence="8">
    <location>
        <begin position="219"/>
        <end position="234"/>
    </location>
</feature>
<dbReference type="Gene3D" id="2.130.10.10">
    <property type="entry name" value="YVTN repeat-like/Quinoprotein amine dehydrogenase"/>
    <property type="match status" value="2"/>
</dbReference>
<evidence type="ECO:0000259" key="9">
    <source>
        <dbReference type="PROSITE" id="PS50089"/>
    </source>
</evidence>
<keyword evidence="4 6" id="KW-0863">Zinc-finger</keyword>
<dbReference type="SUPFAM" id="SSF57850">
    <property type="entry name" value="RING/U-box"/>
    <property type="match status" value="1"/>
</dbReference>
<evidence type="ECO:0000256" key="2">
    <source>
        <dbReference type="ARBA" id="ARBA00022723"/>
    </source>
</evidence>
<keyword evidence="3" id="KW-0677">Repeat</keyword>
<keyword evidence="5" id="KW-0862">Zinc</keyword>
<evidence type="ECO:0000313" key="10">
    <source>
        <dbReference type="EMBL" id="CAI9783952.1"/>
    </source>
</evidence>
<dbReference type="InterPro" id="IPR017907">
    <property type="entry name" value="Znf_RING_CS"/>
</dbReference>
<evidence type="ECO:0000313" key="11">
    <source>
        <dbReference type="Proteomes" id="UP000834106"/>
    </source>
</evidence>
<evidence type="ECO:0000256" key="5">
    <source>
        <dbReference type="ARBA" id="ARBA00022833"/>
    </source>
</evidence>
<evidence type="ECO:0000256" key="7">
    <source>
        <dbReference type="PROSITE-ProRule" id="PRU00221"/>
    </source>
</evidence>
<dbReference type="Pfam" id="PF13923">
    <property type="entry name" value="zf-C3HC4_2"/>
    <property type="match status" value="1"/>
</dbReference>
<dbReference type="InterPro" id="IPR036322">
    <property type="entry name" value="WD40_repeat_dom_sf"/>
</dbReference>
<evidence type="ECO:0000256" key="8">
    <source>
        <dbReference type="SAM" id="MobiDB-lite"/>
    </source>
</evidence>
<accession>A0AAD2AF46</accession>
<keyword evidence="1 7" id="KW-0853">WD repeat</keyword>
<organism evidence="10 11">
    <name type="scientific">Fraxinus pennsylvanica</name>
    <dbReference type="NCBI Taxonomy" id="56036"/>
    <lineage>
        <taxon>Eukaryota</taxon>
        <taxon>Viridiplantae</taxon>
        <taxon>Streptophyta</taxon>
        <taxon>Embryophyta</taxon>
        <taxon>Tracheophyta</taxon>
        <taxon>Spermatophyta</taxon>
        <taxon>Magnoliopsida</taxon>
        <taxon>eudicotyledons</taxon>
        <taxon>Gunneridae</taxon>
        <taxon>Pentapetalae</taxon>
        <taxon>asterids</taxon>
        <taxon>lamiids</taxon>
        <taxon>Lamiales</taxon>
        <taxon>Oleaceae</taxon>
        <taxon>Oleeae</taxon>
        <taxon>Fraxinus</taxon>
    </lineage>
</organism>
<dbReference type="GO" id="GO:0008270">
    <property type="term" value="F:zinc ion binding"/>
    <property type="evidence" value="ECO:0007669"/>
    <property type="project" value="UniProtKB-KW"/>
</dbReference>
<dbReference type="GO" id="GO:0061630">
    <property type="term" value="F:ubiquitin protein ligase activity"/>
    <property type="evidence" value="ECO:0007669"/>
    <property type="project" value="InterPro"/>
</dbReference>
<dbReference type="EMBL" id="OU503055">
    <property type="protein sequence ID" value="CAI9783952.1"/>
    <property type="molecule type" value="Genomic_DNA"/>
</dbReference>
<dbReference type="PROSITE" id="PS00518">
    <property type="entry name" value="ZF_RING_1"/>
    <property type="match status" value="1"/>
</dbReference>
<dbReference type="PANTHER" id="PTHR44080:SF8">
    <property type="entry name" value="E3 UBIQUITIN-PROTEIN LIGASE COP1-LIKE"/>
    <property type="match status" value="1"/>
</dbReference>
<keyword evidence="2" id="KW-0479">Metal-binding</keyword>
<feature type="repeat" description="WD" evidence="7">
    <location>
        <begin position="425"/>
        <end position="465"/>
    </location>
</feature>
<name>A0AAD2AF46_9LAMI</name>
<dbReference type="PROSITE" id="PS50294">
    <property type="entry name" value="WD_REPEATS_REGION"/>
    <property type="match status" value="1"/>
</dbReference>
<feature type="region of interest" description="Disordered" evidence="8">
    <location>
        <begin position="219"/>
        <end position="250"/>
    </location>
</feature>
<dbReference type="PROSITE" id="PS50089">
    <property type="entry name" value="ZF_RING_2"/>
    <property type="match status" value="1"/>
</dbReference>
<proteinExistence type="predicted"/>